<protein>
    <submittedName>
        <fullName evidence="2">Conjugal transfer protein TraB</fullName>
    </submittedName>
</protein>
<accession>A0ABW9BGI8</accession>
<comment type="caution">
    <text evidence="2">The sequence shown here is derived from an EMBL/GenBank/DDBJ whole genome shotgun (WGS) entry which is preliminary data.</text>
</comment>
<feature type="transmembrane region" description="Helical" evidence="1">
    <location>
        <begin position="88"/>
        <end position="109"/>
    </location>
</feature>
<sequence length="409" mass="44633">MFQTIGAIRNGSHHLLAFSAGIIIALLAWYPGHFPITLLALPALWSRLPNRVAAFTLWTTYYLVGARDIPAVCERFFVGYQELNPGTAVAVGTAFWSLQAAVLALPWTVLKPERTASGFSYACRASLATLIVTAPPLGIIGWLSPIHVAGTLYPGWRITGMGLGLAALCTASIPPRRSAAWATCIVTLAGLALYANCQQPPQPPPAGWRAVDTILGRFDQSSYPSLYARTVQLQSIVQRSFADGASVVILPEEIAGLWRPAMKLWWRADIERMRAAGQTLVIGMDLTVNVSPFRYTDSTLITGAGRGRLDSRQPVPVATWRPGGRISAIRGDINQPYLMIAGHRAAMSLCFEDLLWWPHWRTLLDKPDVIVSQSNGWFDSDLALANIQRQSIEAVARLAGAPLLRATNR</sequence>
<reference evidence="2 3" key="1">
    <citation type="journal article" date="2024" name="Chem. Sci.">
        <title>Discovery of megapolipeptins by genome mining of a Burkholderiales bacteria collection.</title>
        <authorList>
            <person name="Paulo B.S."/>
            <person name="Recchia M.J.J."/>
            <person name="Lee S."/>
            <person name="Fergusson C.H."/>
            <person name="Romanowski S.B."/>
            <person name="Hernandez A."/>
            <person name="Krull N."/>
            <person name="Liu D.Y."/>
            <person name="Cavanagh H."/>
            <person name="Bos A."/>
            <person name="Gray C.A."/>
            <person name="Murphy B.T."/>
            <person name="Linington R.G."/>
            <person name="Eustaquio A.S."/>
        </authorList>
    </citation>
    <scope>NUCLEOTIDE SEQUENCE [LARGE SCALE GENOMIC DNA]</scope>
    <source>
        <strain evidence="2 3">RL17-351-BIE-A</strain>
    </source>
</reference>
<dbReference type="SUPFAM" id="SSF56317">
    <property type="entry name" value="Carbon-nitrogen hydrolase"/>
    <property type="match status" value="1"/>
</dbReference>
<name>A0ABW9BGI8_9BURK</name>
<proteinExistence type="predicted"/>
<dbReference type="Proteomes" id="UP001629274">
    <property type="component" value="Unassembled WGS sequence"/>
</dbReference>
<keyword evidence="3" id="KW-1185">Reference proteome</keyword>
<gene>
    <name evidence="2" type="ORF">PQR03_16515</name>
</gene>
<keyword evidence="1" id="KW-0472">Membrane</keyword>
<evidence type="ECO:0000313" key="3">
    <source>
        <dbReference type="Proteomes" id="UP001629274"/>
    </source>
</evidence>
<dbReference type="RefSeq" id="WP_408263416.1">
    <property type="nucleotide sequence ID" value="NZ_JAQQCK010000012.1"/>
</dbReference>
<keyword evidence="1" id="KW-0812">Transmembrane</keyword>
<feature type="transmembrane region" description="Helical" evidence="1">
    <location>
        <begin position="155"/>
        <end position="173"/>
    </location>
</feature>
<keyword evidence="1" id="KW-1133">Transmembrane helix</keyword>
<organism evidence="2 3">
    <name type="scientific">Paraburkholderia phytofirmans</name>
    <dbReference type="NCBI Taxonomy" id="261302"/>
    <lineage>
        <taxon>Bacteria</taxon>
        <taxon>Pseudomonadati</taxon>
        <taxon>Pseudomonadota</taxon>
        <taxon>Betaproteobacteria</taxon>
        <taxon>Burkholderiales</taxon>
        <taxon>Burkholderiaceae</taxon>
        <taxon>Paraburkholderia</taxon>
    </lineage>
</organism>
<evidence type="ECO:0000256" key="1">
    <source>
        <dbReference type="SAM" id="Phobius"/>
    </source>
</evidence>
<dbReference type="InterPro" id="IPR036526">
    <property type="entry name" value="C-N_Hydrolase_sf"/>
</dbReference>
<feature type="transmembrane region" description="Helical" evidence="1">
    <location>
        <begin position="12"/>
        <end position="30"/>
    </location>
</feature>
<feature type="transmembrane region" description="Helical" evidence="1">
    <location>
        <begin position="121"/>
        <end position="143"/>
    </location>
</feature>
<dbReference type="EMBL" id="JAQQDR010000005">
    <property type="protein sequence ID" value="MFM0239734.1"/>
    <property type="molecule type" value="Genomic_DNA"/>
</dbReference>
<evidence type="ECO:0000313" key="2">
    <source>
        <dbReference type="EMBL" id="MFM0239734.1"/>
    </source>
</evidence>